<name>A0ABP0N917_9DINO</name>
<organism evidence="1 2">
    <name type="scientific">Durusdinium trenchii</name>
    <dbReference type="NCBI Taxonomy" id="1381693"/>
    <lineage>
        <taxon>Eukaryota</taxon>
        <taxon>Sar</taxon>
        <taxon>Alveolata</taxon>
        <taxon>Dinophyceae</taxon>
        <taxon>Suessiales</taxon>
        <taxon>Symbiodiniaceae</taxon>
        <taxon>Durusdinium</taxon>
    </lineage>
</organism>
<gene>
    <name evidence="1" type="ORF">SCF082_LOCUS31455</name>
</gene>
<accession>A0ABP0N917</accession>
<keyword evidence="2" id="KW-1185">Reference proteome</keyword>
<protein>
    <submittedName>
        <fullName evidence="1">Uncharacterized protein</fullName>
    </submittedName>
</protein>
<comment type="caution">
    <text evidence="1">The sequence shown here is derived from an EMBL/GenBank/DDBJ whole genome shotgun (WGS) entry which is preliminary data.</text>
</comment>
<dbReference type="EMBL" id="CAXAMM010026668">
    <property type="protein sequence ID" value="CAK9059359.1"/>
    <property type="molecule type" value="Genomic_DNA"/>
</dbReference>
<dbReference type="Proteomes" id="UP001642464">
    <property type="component" value="Unassembled WGS sequence"/>
</dbReference>
<sequence>MKHLGVKDPELEKIARAGPTSKRKQFRNICRNFHANLLRDGRQLKVTVSMIKVRVKVHRPKVRTIEAEYPYISLRSWSTFLLQHHPAHLLGGFDFEDFDGYTSMFDRFWTRYRQLDPTHEAFTQFTDSGHVIPYMVHGDEGRGKNKSPILICNYQPCIGVQGEEFTNMKGHSFSTRFLSFMMPSKHFAEDDKTLDDYTAYIVADLSSLFYDGNWWHVGSNGCLHGWQPGRASPPWKAKRSLFMKVPGASSEARIRTDLAHTWPIGVAKSSQPVLVVNLRFEAMSGRALDAQLENLYADFREFCHRTHETCKLTDFSKRTLKIQSRRQYPVLSGMGHDCIIVQKWLSDFLSRTNVEDVVPWLSCFVHAAVHVFFPVKSMRELGCGRPQHVRDLALHLRLLQCILQEAV</sequence>
<proteinExistence type="predicted"/>
<evidence type="ECO:0000313" key="1">
    <source>
        <dbReference type="EMBL" id="CAK9059359.1"/>
    </source>
</evidence>
<evidence type="ECO:0000313" key="2">
    <source>
        <dbReference type="Proteomes" id="UP001642464"/>
    </source>
</evidence>
<reference evidence="1 2" key="1">
    <citation type="submission" date="2024-02" db="EMBL/GenBank/DDBJ databases">
        <authorList>
            <person name="Chen Y."/>
            <person name="Shah S."/>
            <person name="Dougan E. K."/>
            <person name="Thang M."/>
            <person name="Chan C."/>
        </authorList>
    </citation>
    <scope>NUCLEOTIDE SEQUENCE [LARGE SCALE GENOMIC DNA]</scope>
</reference>